<keyword evidence="7 8" id="KW-0472">Membrane</keyword>
<evidence type="ECO:0000256" key="6">
    <source>
        <dbReference type="ARBA" id="ARBA00022989"/>
    </source>
</evidence>
<dbReference type="AlphaFoldDB" id="A0A2P8R2A8"/>
<keyword evidence="3" id="KW-0813">Transport</keyword>
<comment type="similarity">
    <text evidence="2 8">Belongs to the 4-toluene sulfonate uptake permease (TSUP) (TC 2.A.102) family.</text>
</comment>
<dbReference type="OrthoDB" id="554695at2"/>
<dbReference type="InterPro" id="IPR002781">
    <property type="entry name" value="TM_pro_TauE-like"/>
</dbReference>
<keyword evidence="5 8" id="KW-0812">Transmembrane</keyword>
<accession>A0A2P8R2A8</accession>
<evidence type="ECO:0000256" key="7">
    <source>
        <dbReference type="ARBA" id="ARBA00023136"/>
    </source>
</evidence>
<evidence type="ECO:0000256" key="5">
    <source>
        <dbReference type="ARBA" id="ARBA00022692"/>
    </source>
</evidence>
<sequence length="251" mass="27422">MEFEIWQFAVFFIVAFIGGFIDAIAGGGGLICLPILMMMGVPAHTALATNKLQGSFGTLSATINFALKGYIDFKEIFSGIVFTFIGACLGTTLILFLDASFLNYLIPILLFIIFVYTIFSPNLGEIEKEAKMNAKLFYIVFGLILGFYDGFFGPGTGSFWMFVFIGLMGFAMKKAVACTKVLNFTSNIVSLAVFIVGGHILWAVGLLMGVGQILGGYVGSNFVINKDVKYIRIIFLTMVGLTILKLIYDLI</sequence>
<feature type="transmembrane region" description="Helical" evidence="8">
    <location>
        <begin position="102"/>
        <end position="124"/>
    </location>
</feature>
<evidence type="ECO:0000313" key="10">
    <source>
        <dbReference type="Proteomes" id="UP000240535"/>
    </source>
</evidence>
<evidence type="ECO:0000256" key="2">
    <source>
        <dbReference type="ARBA" id="ARBA00009142"/>
    </source>
</evidence>
<feature type="transmembrane region" description="Helical" evidence="8">
    <location>
        <begin position="136"/>
        <end position="153"/>
    </location>
</feature>
<feature type="transmembrane region" description="Helical" evidence="8">
    <location>
        <begin position="188"/>
        <end position="210"/>
    </location>
</feature>
<evidence type="ECO:0000256" key="4">
    <source>
        <dbReference type="ARBA" id="ARBA00022475"/>
    </source>
</evidence>
<dbReference type="EMBL" id="PDHH01000002">
    <property type="protein sequence ID" value="PSM52622.1"/>
    <property type="molecule type" value="Genomic_DNA"/>
</dbReference>
<protein>
    <recommendedName>
        <fullName evidence="8">Probable membrane transporter protein</fullName>
    </recommendedName>
</protein>
<comment type="subcellular location">
    <subcellularLocation>
        <location evidence="1 8">Cell membrane</location>
        <topology evidence="1 8">Multi-pass membrane protein</topology>
    </subcellularLocation>
</comment>
<evidence type="ECO:0000256" key="8">
    <source>
        <dbReference type="RuleBase" id="RU363041"/>
    </source>
</evidence>
<gene>
    <name evidence="9" type="ORF">CQ405_02515</name>
</gene>
<dbReference type="Pfam" id="PF01925">
    <property type="entry name" value="TauE"/>
    <property type="match status" value="1"/>
</dbReference>
<dbReference type="RefSeq" id="WP_106870290.1">
    <property type="nucleotide sequence ID" value="NZ_CP053841.1"/>
</dbReference>
<feature type="transmembrane region" description="Helical" evidence="8">
    <location>
        <begin position="159"/>
        <end position="176"/>
    </location>
</feature>
<evidence type="ECO:0000256" key="1">
    <source>
        <dbReference type="ARBA" id="ARBA00004651"/>
    </source>
</evidence>
<proteinExistence type="inferred from homology"/>
<feature type="transmembrane region" description="Helical" evidence="8">
    <location>
        <begin position="6"/>
        <end position="33"/>
    </location>
</feature>
<reference evidence="10" key="1">
    <citation type="submission" date="2017-10" db="EMBL/GenBank/DDBJ databases">
        <title>Campylobacter species from seals.</title>
        <authorList>
            <person name="Gilbert M.J."/>
            <person name="Zomer A.L."/>
            <person name="Timmerman A.J."/>
            <person name="Duim B."/>
            <person name="Wagenaar J.A."/>
        </authorList>
    </citation>
    <scope>NUCLEOTIDE SEQUENCE [LARGE SCALE GENOMIC DNA]</scope>
    <source>
        <strain evidence="10">17S00004-5</strain>
    </source>
</reference>
<evidence type="ECO:0000256" key="3">
    <source>
        <dbReference type="ARBA" id="ARBA00022448"/>
    </source>
</evidence>
<feature type="transmembrane region" description="Helical" evidence="8">
    <location>
        <begin position="230"/>
        <end position="248"/>
    </location>
</feature>
<keyword evidence="6 8" id="KW-1133">Transmembrane helix</keyword>
<comment type="caution">
    <text evidence="9">The sequence shown here is derived from an EMBL/GenBank/DDBJ whole genome shotgun (WGS) entry which is preliminary data.</text>
</comment>
<evidence type="ECO:0000313" key="9">
    <source>
        <dbReference type="EMBL" id="PSM52622.1"/>
    </source>
</evidence>
<keyword evidence="10" id="KW-1185">Reference proteome</keyword>
<name>A0A2P8R2A8_9BACT</name>
<dbReference type="InterPro" id="IPR052017">
    <property type="entry name" value="TSUP"/>
</dbReference>
<dbReference type="GO" id="GO:0005886">
    <property type="term" value="C:plasma membrane"/>
    <property type="evidence" value="ECO:0007669"/>
    <property type="project" value="UniProtKB-SubCell"/>
</dbReference>
<dbReference type="PANTHER" id="PTHR30269:SF0">
    <property type="entry name" value="MEMBRANE TRANSPORTER PROTEIN YFCA-RELATED"/>
    <property type="match status" value="1"/>
</dbReference>
<organism evidence="9 10">
    <name type="scientific">Campylobacter blaseri</name>
    <dbReference type="NCBI Taxonomy" id="2042961"/>
    <lineage>
        <taxon>Bacteria</taxon>
        <taxon>Pseudomonadati</taxon>
        <taxon>Campylobacterota</taxon>
        <taxon>Epsilonproteobacteria</taxon>
        <taxon>Campylobacterales</taxon>
        <taxon>Campylobacteraceae</taxon>
        <taxon>Campylobacter</taxon>
    </lineage>
</organism>
<dbReference type="Proteomes" id="UP000240535">
    <property type="component" value="Unassembled WGS sequence"/>
</dbReference>
<feature type="transmembrane region" description="Helical" evidence="8">
    <location>
        <begin position="76"/>
        <end position="96"/>
    </location>
</feature>
<keyword evidence="4 8" id="KW-1003">Cell membrane</keyword>
<dbReference type="PANTHER" id="PTHR30269">
    <property type="entry name" value="TRANSMEMBRANE PROTEIN YFCA"/>
    <property type="match status" value="1"/>
</dbReference>